<reference evidence="2 3" key="1">
    <citation type="journal article" date="2023" name="Nat. Commun.">
        <title>Origin of minicircular mitochondrial genomes in red algae.</title>
        <authorList>
            <person name="Lee Y."/>
            <person name="Cho C.H."/>
            <person name="Lee Y.M."/>
            <person name="Park S.I."/>
            <person name="Yang J.H."/>
            <person name="West J.A."/>
            <person name="Bhattacharya D."/>
            <person name="Yoon H.S."/>
        </authorList>
    </citation>
    <scope>NUCLEOTIDE SEQUENCE [LARGE SCALE GENOMIC DNA]</scope>
    <source>
        <strain evidence="2 3">CCMP1338</strain>
        <tissue evidence="2">Whole cell</tissue>
    </source>
</reference>
<keyword evidence="1" id="KW-1133">Transmembrane helix</keyword>
<evidence type="ECO:0000313" key="3">
    <source>
        <dbReference type="Proteomes" id="UP001157974"/>
    </source>
</evidence>
<proteinExistence type="predicted"/>
<feature type="transmembrane region" description="Helical" evidence="1">
    <location>
        <begin position="271"/>
        <end position="289"/>
    </location>
</feature>
<name>A0AAV8UHK4_9RHOD</name>
<protein>
    <submittedName>
        <fullName evidence="2">Uncharacterized protein</fullName>
    </submittedName>
</protein>
<gene>
    <name evidence="2" type="ORF">NDN08_004210</name>
</gene>
<keyword evidence="3" id="KW-1185">Reference proteome</keyword>
<accession>A0AAV8UHK4</accession>
<sequence length="325" mass="36334">MSGATETAPRGPVQDVAKSAAPIINKALDILDDLAPLFDFIYETVQSFIRFIQPYHPEDFMPALFGFILCFFGGTYMMLTSAVEAFRLFGFEKVKANVMALHSNFRAALDAFRKDNQQDENRDGIADVQQMQAQELLSRRVSIFFKSVNPEEVFAAVEGLLQGWLAVIATLKSRFAQYIAIGASIGDALNKTVGPILSKLIQGVLPSEYDRWAPVTIKYGFRMFGVSIAWTIARVVNSFYSSIRGSEMFLLGLMSYVSRRGYVDRVRMEPGGPIFTMLFFGLAALGFLVQFRSGYKLPFPINVLLAPLSILEYFITWSVAIDKQV</sequence>
<keyword evidence="1" id="KW-0812">Transmembrane</keyword>
<dbReference type="AlphaFoldDB" id="A0AAV8UHK4"/>
<feature type="transmembrane region" description="Helical" evidence="1">
    <location>
        <begin position="60"/>
        <end position="79"/>
    </location>
</feature>
<comment type="caution">
    <text evidence="2">The sequence shown here is derived from an EMBL/GenBank/DDBJ whole genome shotgun (WGS) entry which is preliminary data.</text>
</comment>
<keyword evidence="1" id="KW-0472">Membrane</keyword>
<dbReference type="EMBL" id="JAMWBK010000010">
    <property type="protein sequence ID" value="KAJ8902009.1"/>
    <property type="molecule type" value="Genomic_DNA"/>
</dbReference>
<organism evidence="2 3">
    <name type="scientific">Rhodosorus marinus</name>
    <dbReference type="NCBI Taxonomy" id="101924"/>
    <lineage>
        <taxon>Eukaryota</taxon>
        <taxon>Rhodophyta</taxon>
        <taxon>Stylonematophyceae</taxon>
        <taxon>Stylonematales</taxon>
        <taxon>Stylonemataceae</taxon>
        <taxon>Rhodosorus</taxon>
    </lineage>
</organism>
<evidence type="ECO:0000256" key="1">
    <source>
        <dbReference type="SAM" id="Phobius"/>
    </source>
</evidence>
<feature type="transmembrane region" description="Helical" evidence="1">
    <location>
        <begin position="301"/>
        <end position="321"/>
    </location>
</feature>
<dbReference type="Proteomes" id="UP001157974">
    <property type="component" value="Unassembled WGS sequence"/>
</dbReference>
<evidence type="ECO:0000313" key="2">
    <source>
        <dbReference type="EMBL" id="KAJ8902009.1"/>
    </source>
</evidence>